<feature type="domain" description="OLD protein-like TOPRIM" evidence="2">
    <location>
        <begin position="401"/>
        <end position="453"/>
    </location>
</feature>
<dbReference type="AlphaFoldDB" id="A0A2V5IVT7"/>
<dbReference type="SUPFAM" id="SSF52540">
    <property type="entry name" value="P-loop containing nucleoside triphosphate hydrolases"/>
    <property type="match status" value="1"/>
</dbReference>
<keyword evidence="3" id="KW-0255">Endonuclease</keyword>
<dbReference type="PANTHER" id="PTHR43581">
    <property type="entry name" value="ATP/GTP PHOSPHATASE"/>
    <property type="match status" value="1"/>
</dbReference>
<dbReference type="InterPro" id="IPR041685">
    <property type="entry name" value="AAA_GajA/Old/RecF-like"/>
</dbReference>
<dbReference type="Pfam" id="PF13175">
    <property type="entry name" value="AAA_15"/>
    <property type="match status" value="2"/>
</dbReference>
<keyword evidence="3" id="KW-0378">Hydrolase</keyword>
<sequence>MYLSQIQIQNFRQFGASGLLVEFQPGVVALAGPNDSGKTAIVDAIRYVLTTKDQEYISIQPEDFHVSRGGGVSKDITLTCRFSGLSTVDRSTFLEYLTPAEDGELVFYLQWKCVKKTSSSSRRWNEITLKSGREGQGPAIDSATKQLLACAYLRPLRDAEREMSSGRNSRLSQVLNKFPDISSGATLNADNLPGDIEAVESLSLAGLSGYIRHLVNRHDGVKAATTSINNDYLSKLSLVGDGLTAEINFVSGPDDITRLKQILERLELNLLDGASQSSYGRYGLGSNNLLYMACELLLIAKEREGLPLLLIEEPEAHLHPQRQLQLMSFLESRVTGQDEQPPVQVIISTHSPVLASKVKVENVVLVNDGQAFSLAQDRTMLSKSDYGFLARFLDATKSNLFFAQGVLVVEGDAEKLLLPTIARLIGRDLTEFGVSIVNVGSTGLRRYTRIFQRKLNVVPEGAPEQTAIRIPIASIGDRDIMPNRAPEILNYVKDLNDEKWSSSRRKWRIEDDQNFLSDPSRPNKGEYEMGRISIIEKLTADDGQHVRTFYADHWTFEYDLARAGLAKQVFVAAKLAQADDGIHEALDSAVELVRVKAASIAAFELLQAKHPDKEILSIYVYREFVVGKASKAIAAQYMAQLLEDEFTDQSEKLNEVLPDYLKAALTYVTTAHNG</sequence>
<name>A0A2V5IVT7_9MICC</name>
<dbReference type="EMBL" id="QJVC01000003">
    <property type="protein sequence ID" value="PYI39562.1"/>
    <property type="molecule type" value="Genomic_DNA"/>
</dbReference>
<comment type="caution">
    <text evidence="3">The sequence shown here is derived from an EMBL/GenBank/DDBJ whole genome shotgun (WGS) entry which is preliminary data.</text>
</comment>
<keyword evidence="4" id="KW-1185">Reference proteome</keyword>
<feature type="domain" description="Endonuclease GajA/Old nuclease/RecF-like AAA" evidence="1">
    <location>
        <begin position="1"/>
        <end position="100"/>
    </location>
</feature>
<dbReference type="GO" id="GO:0004519">
    <property type="term" value="F:endonuclease activity"/>
    <property type="evidence" value="ECO:0007669"/>
    <property type="project" value="UniProtKB-KW"/>
</dbReference>
<dbReference type="CDD" id="cd01026">
    <property type="entry name" value="TOPRIM_OLD"/>
    <property type="match status" value="1"/>
</dbReference>
<gene>
    <name evidence="3" type="ORF">CVS30_05935</name>
</gene>
<accession>A0A2V5IVT7</accession>
<evidence type="ECO:0000259" key="1">
    <source>
        <dbReference type="Pfam" id="PF13175"/>
    </source>
</evidence>
<protein>
    <submittedName>
        <fullName evidence="3">ATP-dependent endonuclease</fullName>
    </submittedName>
</protein>
<proteinExistence type="predicted"/>
<evidence type="ECO:0000313" key="4">
    <source>
        <dbReference type="Proteomes" id="UP000247980"/>
    </source>
</evidence>
<dbReference type="OrthoDB" id="3237462at2"/>
<dbReference type="Proteomes" id="UP000247980">
    <property type="component" value="Unassembled WGS sequence"/>
</dbReference>
<keyword evidence="3" id="KW-0540">Nuclease</keyword>
<dbReference type="PANTHER" id="PTHR43581:SF4">
    <property type="entry name" value="ATP_GTP PHOSPHATASE"/>
    <property type="match status" value="1"/>
</dbReference>
<reference evidence="3 4" key="1">
    <citation type="submission" date="2018-05" db="EMBL/GenBank/DDBJ databases">
        <title>Genetic diversity of glacier-inhabiting Cryobacterium bacteria in China and description of Cryobacterium mengkeensis sp. nov. and Arthrobacter glacialis sp. nov.</title>
        <authorList>
            <person name="Liu Q."/>
            <person name="Xin Y.-H."/>
        </authorList>
    </citation>
    <scope>NUCLEOTIDE SEQUENCE [LARGE SCALE GENOMIC DNA]</scope>
    <source>
        <strain evidence="3 4">B7</strain>
    </source>
</reference>
<dbReference type="RefSeq" id="WP_110484466.1">
    <property type="nucleotide sequence ID" value="NZ_QJVC01000003.1"/>
</dbReference>
<feature type="domain" description="Endonuclease GajA/Old nuclease/RecF-like AAA" evidence="1">
    <location>
        <begin position="278"/>
        <end position="354"/>
    </location>
</feature>
<evidence type="ECO:0000259" key="2">
    <source>
        <dbReference type="Pfam" id="PF20469"/>
    </source>
</evidence>
<dbReference type="Gene3D" id="3.40.50.300">
    <property type="entry name" value="P-loop containing nucleotide triphosphate hydrolases"/>
    <property type="match status" value="1"/>
</dbReference>
<dbReference type="Pfam" id="PF20469">
    <property type="entry name" value="OLD-like_TOPRIM"/>
    <property type="match status" value="1"/>
</dbReference>
<evidence type="ECO:0000313" key="3">
    <source>
        <dbReference type="EMBL" id="PYI39562.1"/>
    </source>
</evidence>
<organism evidence="3 4">
    <name type="scientific">Arthrobacter psychrolactophilus</name>
    <dbReference type="NCBI Taxonomy" id="92442"/>
    <lineage>
        <taxon>Bacteria</taxon>
        <taxon>Bacillati</taxon>
        <taxon>Actinomycetota</taxon>
        <taxon>Actinomycetes</taxon>
        <taxon>Micrococcales</taxon>
        <taxon>Micrococcaceae</taxon>
        <taxon>Arthrobacter</taxon>
    </lineage>
</organism>
<dbReference type="InterPro" id="IPR034139">
    <property type="entry name" value="TOPRIM_OLD"/>
</dbReference>
<dbReference type="InterPro" id="IPR051396">
    <property type="entry name" value="Bact_Antivir_Def_Nuclease"/>
</dbReference>
<dbReference type="InterPro" id="IPR027417">
    <property type="entry name" value="P-loop_NTPase"/>
</dbReference>